<evidence type="ECO:0000256" key="1">
    <source>
        <dbReference type="RuleBase" id="RU361279"/>
    </source>
</evidence>
<keyword evidence="1" id="KW-0067">ATP-binding</keyword>
<keyword evidence="1" id="KW-0547">Nucleotide-binding</keyword>
<dbReference type="NCBIfam" id="TIGR02727">
    <property type="entry name" value="MTHFS_bact"/>
    <property type="match status" value="1"/>
</dbReference>
<keyword evidence="1" id="KW-0460">Magnesium</keyword>
<dbReference type="RefSeq" id="WP_343767210.1">
    <property type="nucleotide sequence ID" value="NZ_BAAAFG010000015.1"/>
</dbReference>
<gene>
    <name evidence="2" type="ORF">GCM10009117_20950</name>
</gene>
<dbReference type="Pfam" id="PF01812">
    <property type="entry name" value="5-FTHF_cyc-lig"/>
    <property type="match status" value="1"/>
</dbReference>
<protein>
    <recommendedName>
        <fullName evidence="1">5-formyltetrahydrofolate cyclo-ligase</fullName>
        <ecNumber evidence="1">6.3.3.2</ecNumber>
    </recommendedName>
</protein>
<name>A0ABN1MIC1_9FLAO</name>
<evidence type="ECO:0000313" key="2">
    <source>
        <dbReference type="EMBL" id="GAA0872948.1"/>
    </source>
</evidence>
<keyword evidence="1" id="KW-0479">Metal-binding</keyword>
<dbReference type="Gene3D" id="3.40.50.10420">
    <property type="entry name" value="NagB/RpiA/CoA transferase-like"/>
    <property type="match status" value="1"/>
</dbReference>
<evidence type="ECO:0000313" key="3">
    <source>
        <dbReference type="Proteomes" id="UP001500507"/>
    </source>
</evidence>
<dbReference type="InterPro" id="IPR002698">
    <property type="entry name" value="FTHF_cligase"/>
</dbReference>
<comment type="cofactor">
    <cofactor evidence="1">
        <name>Mg(2+)</name>
        <dbReference type="ChEBI" id="CHEBI:18420"/>
    </cofactor>
</comment>
<dbReference type="InterPro" id="IPR037171">
    <property type="entry name" value="NagB/RpiA_transferase-like"/>
</dbReference>
<reference evidence="2 3" key="1">
    <citation type="journal article" date="2019" name="Int. J. Syst. Evol. Microbiol.">
        <title>The Global Catalogue of Microorganisms (GCM) 10K type strain sequencing project: providing services to taxonomists for standard genome sequencing and annotation.</title>
        <authorList>
            <consortium name="The Broad Institute Genomics Platform"/>
            <consortium name="The Broad Institute Genome Sequencing Center for Infectious Disease"/>
            <person name="Wu L."/>
            <person name="Ma J."/>
        </authorList>
    </citation>
    <scope>NUCLEOTIDE SEQUENCE [LARGE SCALE GENOMIC DNA]</scope>
    <source>
        <strain evidence="2 3">JCM 16082</strain>
    </source>
</reference>
<dbReference type="EMBL" id="BAAAFG010000015">
    <property type="protein sequence ID" value="GAA0872948.1"/>
    <property type="molecule type" value="Genomic_DNA"/>
</dbReference>
<comment type="catalytic activity">
    <reaction evidence="1">
        <text>(6S)-5-formyl-5,6,7,8-tetrahydrofolate + ATP = (6R)-5,10-methenyltetrahydrofolate + ADP + phosphate</text>
        <dbReference type="Rhea" id="RHEA:10488"/>
        <dbReference type="ChEBI" id="CHEBI:30616"/>
        <dbReference type="ChEBI" id="CHEBI:43474"/>
        <dbReference type="ChEBI" id="CHEBI:57455"/>
        <dbReference type="ChEBI" id="CHEBI:57457"/>
        <dbReference type="ChEBI" id="CHEBI:456216"/>
        <dbReference type="EC" id="6.3.3.2"/>
    </reaction>
</comment>
<sequence>MRKKSQLRQKYTALRNALSPEKIEEKSLQVSNRLLELAIWEYEFYHLYLSIAQKKEVDTEFILSILQGKDKNVVLPKSNIADHSLTHFLLTDATVIKPNAWNIPEPVSGVELSPQQIEVVFVPLLAFDQQGNRLGYGKGFYDKFLRQCRPETLKIGLSFFEAEAIIPIEKHDVKLNYCVTPESIYQFSR</sequence>
<comment type="similarity">
    <text evidence="1">Belongs to the 5-formyltetrahydrofolate cyclo-ligase family.</text>
</comment>
<dbReference type="InterPro" id="IPR024185">
    <property type="entry name" value="FTHF_cligase-like_sf"/>
</dbReference>
<dbReference type="SUPFAM" id="SSF100950">
    <property type="entry name" value="NagB/RpiA/CoA transferase-like"/>
    <property type="match status" value="1"/>
</dbReference>
<proteinExistence type="inferred from homology"/>
<organism evidence="2 3">
    <name type="scientific">Gangjinia marincola</name>
    <dbReference type="NCBI Taxonomy" id="578463"/>
    <lineage>
        <taxon>Bacteria</taxon>
        <taxon>Pseudomonadati</taxon>
        <taxon>Bacteroidota</taxon>
        <taxon>Flavobacteriia</taxon>
        <taxon>Flavobacteriales</taxon>
        <taxon>Flavobacteriaceae</taxon>
        <taxon>Gangjinia</taxon>
    </lineage>
</organism>
<dbReference type="PANTHER" id="PTHR23407:SF11">
    <property type="entry name" value="CHROMOSOME UNDETERMINED SCAFFOLD_24, WHOLE GENOME SHOTGUN SEQUENCE"/>
    <property type="match status" value="1"/>
</dbReference>
<comment type="caution">
    <text evidence="2">The sequence shown here is derived from an EMBL/GenBank/DDBJ whole genome shotgun (WGS) entry which is preliminary data.</text>
</comment>
<dbReference type="EC" id="6.3.3.2" evidence="1"/>
<keyword evidence="3" id="KW-1185">Reference proteome</keyword>
<dbReference type="PIRSF" id="PIRSF006806">
    <property type="entry name" value="FTHF_cligase"/>
    <property type="match status" value="1"/>
</dbReference>
<dbReference type="Proteomes" id="UP001500507">
    <property type="component" value="Unassembled WGS sequence"/>
</dbReference>
<dbReference type="PANTHER" id="PTHR23407">
    <property type="entry name" value="ATPASE INHIBITOR/5-FORMYLTETRAHYDROFOLATE CYCLO-LIGASE"/>
    <property type="match status" value="1"/>
</dbReference>
<accession>A0ABN1MIC1</accession>